<dbReference type="Proteomes" id="UP000315295">
    <property type="component" value="Unassembled WGS sequence"/>
</dbReference>
<proteinExistence type="predicted"/>
<dbReference type="GO" id="GO:0000172">
    <property type="term" value="C:ribonuclease MRP complex"/>
    <property type="evidence" value="ECO:0007669"/>
    <property type="project" value="InterPro"/>
</dbReference>
<gene>
    <name evidence="2" type="ORF">C1H46_036420</name>
</gene>
<dbReference type="STRING" id="106549.A0A540KUW8"/>
<dbReference type="Pfam" id="PF06978">
    <property type="entry name" value="POP1_N"/>
    <property type="match status" value="1"/>
</dbReference>
<evidence type="ECO:0000313" key="2">
    <source>
        <dbReference type="EMBL" id="TQD78024.1"/>
    </source>
</evidence>
<sequence length="141" mass="15816">MSLEKDFSTSGDGTRRLRTHVWHAKRFTMTKLWGYNLPLGLQGRGRGSRAVLKWCKDGMLVHNASYHASIQLEGPEASIYFTSHLMNPLLGNLLGMVMVPPLSTRFENVSRSVISGLIYDNAMLHHLGEPLSKPIASMNYM</sequence>
<keyword evidence="3" id="KW-1185">Reference proteome</keyword>
<dbReference type="PANTHER" id="PTHR22731:SF3">
    <property type="entry name" value="RIBONUCLEASES P_MRP PROTEIN SUBUNIT POP1"/>
    <property type="match status" value="1"/>
</dbReference>
<dbReference type="EMBL" id="VIEB01000931">
    <property type="protein sequence ID" value="TQD78024.1"/>
    <property type="molecule type" value="Genomic_DNA"/>
</dbReference>
<feature type="domain" description="Pop1 N-terminal" evidence="1">
    <location>
        <begin position="17"/>
        <end position="74"/>
    </location>
</feature>
<comment type="caution">
    <text evidence="2">The sequence shown here is derived from an EMBL/GenBank/DDBJ whole genome shotgun (WGS) entry which is preliminary data.</text>
</comment>
<evidence type="ECO:0000313" key="3">
    <source>
        <dbReference type="Proteomes" id="UP000315295"/>
    </source>
</evidence>
<accession>A0A540KUW8</accession>
<name>A0A540KUW8_MALBA</name>
<dbReference type="GO" id="GO:0001682">
    <property type="term" value="P:tRNA 5'-leader removal"/>
    <property type="evidence" value="ECO:0007669"/>
    <property type="project" value="InterPro"/>
</dbReference>
<dbReference type="InterPro" id="IPR009723">
    <property type="entry name" value="Pop1_N"/>
</dbReference>
<dbReference type="PANTHER" id="PTHR22731">
    <property type="entry name" value="RIBONUCLEASES P/MRP PROTEIN SUBUNIT POP1"/>
    <property type="match status" value="1"/>
</dbReference>
<dbReference type="InterPro" id="IPR039182">
    <property type="entry name" value="Pop1"/>
</dbReference>
<reference evidence="2 3" key="1">
    <citation type="journal article" date="2019" name="G3 (Bethesda)">
        <title>Sequencing of a Wild Apple (Malus baccata) Genome Unravels the Differences Between Cultivated and Wild Apple Species Regarding Disease Resistance and Cold Tolerance.</title>
        <authorList>
            <person name="Chen X."/>
        </authorList>
    </citation>
    <scope>NUCLEOTIDE SEQUENCE [LARGE SCALE GENOMIC DNA]</scope>
    <source>
        <strain evidence="3">cv. Shandingzi</strain>
        <tissue evidence="2">Leaves</tissue>
    </source>
</reference>
<evidence type="ECO:0000259" key="1">
    <source>
        <dbReference type="Pfam" id="PF06978"/>
    </source>
</evidence>
<dbReference type="GO" id="GO:0005655">
    <property type="term" value="C:nucleolar ribonuclease P complex"/>
    <property type="evidence" value="ECO:0007669"/>
    <property type="project" value="InterPro"/>
</dbReference>
<organism evidence="2 3">
    <name type="scientific">Malus baccata</name>
    <name type="common">Siberian crab apple</name>
    <name type="synonym">Pyrus baccata</name>
    <dbReference type="NCBI Taxonomy" id="106549"/>
    <lineage>
        <taxon>Eukaryota</taxon>
        <taxon>Viridiplantae</taxon>
        <taxon>Streptophyta</taxon>
        <taxon>Embryophyta</taxon>
        <taxon>Tracheophyta</taxon>
        <taxon>Spermatophyta</taxon>
        <taxon>Magnoliopsida</taxon>
        <taxon>eudicotyledons</taxon>
        <taxon>Gunneridae</taxon>
        <taxon>Pentapetalae</taxon>
        <taxon>rosids</taxon>
        <taxon>fabids</taxon>
        <taxon>Rosales</taxon>
        <taxon>Rosaceae</taxon>
        <taxon>Amygdaloideae</taxon>
        <taxon>Maleae</taxon>
        <taxon>Malus</taxon>
    </lineage>
</organism>
<protein>
    <recommendedName>
        <fullName evidence="1">Pop1 N-terminal domain-containing protein</fullName>
    </recommendedName>
</protein>
<dbReference type="AlphaFoldDB" id="A0A540KUW8"/>